<accession>A0A3B5QJ36</accession>
<organism evidence="6 7">
    <name type="scientific">Xiphophorus maculatus</name>
    <name type="common">Southern platyfish</name>
    <name type="synonym">Platypoecilus maculatus</name>
    <dbReference type="NCBI Taxonomy" id="8083"/>
    <lineage>
        <taxon>Eukaryota</taxon>
        <taxon>Metazoa</taxon>
        <taxon>Chordata</taxon>
        <taxon>Craniata</taxon>
        <taxon>Vertebrata</taxon>
        <taxon>Euteleostomi</taxon>
        <taxon>Actinopterygii</taxon>
        <taxon>Neopterygii</taxon>
        <taxon>Teleostei</taxon>
        <taxon>Neoteleostei</taxon>
        <taxon>Acanthomorphata</taxon>
        <taxon>Ovalentaria</taxon>
        <taxon>Atherinomorphae</taxon>
        <taxon>Cyprinodontiformes</taxon>
        <taxon>Poeciliidae</taxon>
        <taxon>Poeciliinae</taxon>
        <taxon>Xiphophorus</taxon>
    </lineage>
</organism>
<name>A0A3B5QJ36_XIPMA</name>
<evidence type="ECO:0000256" key="2">
    <source>
        <dbReference type="ARBA" id="ARBA00022679"/>
    </source>
</evidence>
<dbReference type="GO" id="GO:0005737">
    <property type="term" value="C:cytoplasm"/>
    <property type="evidence" value="ECO:0007669"/>
    <property type="project" value="TreeGrafter"/>
</dbReference>
<keyword evidence="2" id="KW-0808">Transferase</keyword>
<dbReference type="GO" id="GO:0070292">
    <property type="term" value="P:N-acylphosphatidylethanolamine metabolic process"/>
    <property type="evidence" value="ECO:0007669"/>
    <property type="project" value="TreeGrafter"/>
</dbReference>
<dbReference type="AlphaFoldDB" id="A0A3B5QJ36"/>
<dbReference type="PROSITE" id="PS51934">
    <property type="entry name" value="LRAT"/>
    <property type="match status" value="1"/>
</dbReference>
<dbReference type="PANTHER" id="PTHR13943">
    <property type="entry name" value="HRAS-LIKE SUPPRESSOR - RELATED"/>
    <property type="match status" value="1"/>
</dbReference>
<evidence type="ECO:0000313" key="6">
    <source>
        <dbReference type="Ensembl" id="ENSXMAP00000030943.1"/>
    </source>
</evidence>
<dbReference type="GO" id="GO:0016410">
    <property type="term" value="F:N-acyltransferase activity"/>
    <property type="evidence" value="ECO:0007669"/>
    <property type="project" value="TreeGrafter"/>
</dbReference>
<dbReference type="Ensembl" id="ENSXMAT00000032232.1">
    <property type="protein sequence ID" value="ENSXMAP00000030943.1"/>
    <property type="gene ID" value="ENSXMAG00000025841.1"/>
</dbReference>
<sequence>MFDLDLFFRWCNPLSLGCDSIPSPHLKIGQLIEFVNPWLGLSPWGVYTGEGYVIHFGVGGKKLSILNNVTFYLNYENMPQQAGRSFLQLMIRVPAGTRISVNNKHNLTASPLETIWRRCETFLHQEFKYDLVNFNSEHFATFVQYGHAGRVEDVGLDAVKTAEGLPEDACSELTVH</sequence>
<keyword evidence="3" id="KW-0378">Hydrolase</keyword>
<reference evidence="6" key="3">
    <citation type="submission" date="2025-08" db="UniProtKB">
        <authorList>
            <consortium name="Ensembl"/>
        </authorList>
    </citation>
    <scope>IDENTIFICATION</scope>
    <source>
        <strain evidence="6">JP 163 A</strain>
    </source>
</reference>
<comment type="similarity">
    <text evidence="1">Belongs to the H-rev107 family.</text>
</comment>
<dbReference type="Gene3D" id="3.90.1720.10">
    <property type="entry name" value="endopeptidase domain like (from Nostoc punctiforme)"/>
    <property type="match status" value="1"/>
</dbReference>
<keyword evidence="4" id="KW-0443">Lipid metabolism</keyword>
<evidence type="ECO:0000256" key="4">
    <source>
        <dbReference type="ARBA" id="ARBA00023098"/>
    </source>
</evidence>
<dbReference type="Proteomes" id="UP000002852">
    <property type="component" value="Unassembled WGS sequence"/>
</dbReference>
<evidence type="ECO:0000259" key="5">
    <source>
        <dbReference type="PROSITE" id="PS51934"/>
    </source>
</evidence>
<proteinExistence type="inferred from homology"/>
<evidence type="ECO:0000313" key="7">
    <source>
        <dbReference type="Proteomes" id="UP000002852"/>
    </source>
</evidence>
<dbReference type="GO" id="GO:0008970">
    <property type="term" value="F:phospholipase A1 activity"/>
    <property type="evidence" value="ECO:0007669"/>
    <property type="project" value="TreeGrafter"/>
</dbReference>
<dbReference type="PANTHER" id="PTHR13943:SF37">
    <property type="entry name" value="PHOSPHOLIPASE A AND ACYLTRANSFERASE 1"/>
    <property type="match status" value="1"/>
</dbReference>
<dbReference type="Pfam" id="PF04970">
    <property type="entry name" value="LRAT"/>
    <property type="match status" value="1"/>
</dbReference>
<reference evidence="7" key="1">
    <citation type="submission" date="2012-01" db="EMBL/GenBank/DDBJ databases">
        <authorList>
            <person name="Walter R."/>
            <person name="Schartl M."/>
            <person name="Warren W."/>
        </authorList>
    </citation>
    <scope>NUCLEOTIDE SEQUENCE [LARGE SCALE GENOMIC DNA]</scope>
    <source>
        <strain evidence="7">JP 163 A</strain>
    </source>
</reference>
<keyword evidence="7" id="KW-1185">Reference proteome</keyword>
<evidence type="ECO:0000256" key="1">
    <source>
        <dbReference type="ARBA" id="ARBA00007824"/>
    </source>
</evidence>
<dbReference type="InParanoid" id="A0A3B5QJ36"/>
<dbReference type="GeneTree" id="ENSGT00940000178343"/>
<protein>
    <recommendedName>
        <fullName evidence="5">LRAT domain-containing protein</fullName>
    </recommendedName>
</protein>
<feature type="domain" description="LRAT" evidence="5">
    <location>
        <begin position="33"/>
        <end position="152"/>
    </location>
</feature>
<reference evidence="7" key="2">
    <citation type="journal article" date="2013" name="Nat. Genet.">
        <title>The genome of the platyfish, Xiphophorus maculatus, provides insights into evolutionary adaptation and several complex traits.</title>
        <authorList>
            <person name="Schartl M."/>
            <person name="Walter R.B."/>
            <person name="Shen Y."/>
            <person name="Garcia T."/>
            <person name="Catchen J."/>
            <person name="Amores A."/>
            <person name="Braasch I."/>
            <person name="Chalopin D."/>
            <person name="Volff J.N."/>
            <person name="Lesch K.P."/>
            <person name="Bisazza A."/>
            <person name="Minx P."/>
            <person name="Hillier L."/>
            <person name="Wilson R.K."/>
            <person name="Fuerstenberg S."/>
            <person name="Boore J."/>
            <person name="Searle S."/>
            <person name="Postlethwait J.H."/>
            <person name="Warren W.C."/>
        </authorList>
    </citation>
    <scope>NUCLEOTIDE SEQUENCE [LARGE SCALE GENOMIC DNA]</scope>
    <source>
        <strain evidence="7">JP 163 A</strain>
    </source>
</reference>
<dbReference type="InterPro" id="IPR051496">
    <property type="entry name" value="H-rev107_PLA/AT"/>
</dbReference>
<reference evidence="6" key="4">
    <citation type="submission" date="2025-09" db="UniProtKB">
        <authorList>
            <consortium name="Ensembl"/>
        </authorList>
    </citation>
    <scope>IDENTIFICATION</scope>
    <source>
        <strain evidence="6">JP 163 A</strain>
    </source>
</reference>
<dbReference type="GO" id="GO:0004623">
    <property type="term" value="F:phospholipase A2 activity"/>
    <property type="evidence" value="ECO:0007669"/>
    <property type="project" value="TreeGrafter"/>
</dbReference>
<evidence type="ECO:0000256" key="3">
    <source>
        <dbReference type="ARBA" id="ARBA00022801"/>
    </source>
</evidence>
<dbReference type="InterPro" id="IPR007053">
    <property type="entry name" value="LRAT_dom"/>
</dbReference>